<organism evidence="5 6">
    <name type="scientific">Caldicellulosiruptor diazotrophicus</name>
    <dbReference type="NCBI Taxonomy" id="2806205"/>
    <lineage>
        <taxon>Bacteria</taxon>
        <taxon>Bacillati</taxon>
        <taxon>Bacillota</taxon>
        <taxon>Bacillota incertae sedis</taxon>
        <taxon>Caldicellulosiruptorales</taxon>
        <taxon>Caldicellulosiruptoraceae</taxon>
        <taxon>Caldicellulosiruptor</taxon>
    </lineage>
</organism>
<dbReference type="CDD" id="cd00635">
    <property type="entry name" value="PLPDE_III_YBL036c_like"/>
    <property type="match status" value="1"/>
</dbReference>
<reference evidence="5 6" key="1">
    <citation type="submission" date="2021-02" db="EMBL/GenBank/DDBJ databases">
        <title>Nitrogen-fixing ability and nitrogen fixation related genes of thermophilic fermentative bacteria in the genus Caldicellulosiruptor.</title>
        <authorList>
            <person name="Chen Y."/>
            <person name="Nishihara A."/>
            <person name="Haruta S."/>
        </authorList>
    </citation>
    <scope>NUCLEOTIDE SEQUENCE [LARGE SCALE GENOMIC DNA]</scope>
    <source>
        <strain evidence="5 6">YA01</strain>
    </source>
</reference>
<dbReference type="PROSITE" id="PS01211">
    <property type="entry name" value="UPF0001"/>
    <property type="match status" value="1"/>
</dbReference>
<keyword evidence="6" id="KW-1185">Reference proteome</keyword>
<name>A0ABN6E765_9FIRM</name>
<proteinExistence type="inferred from homology"/>
<accession>A0ABN6E765</accession>
<dbReference type="HAMAP" id="MF_02087">
    <property type="entry name" value="PLP_homeostasis"/>
    <property type="match status" value="1"/>
</dbReference>
<dbReference type="RefSeq" id="WP_207182509.1">
    <property type="nucleotide sequence ID" value="NZ_AP024480.1"/>
</dbReference>
<evidence type="ECO:0000256" key="1">
    <source>
        <dbReference type="ARBA" id="ARBA00022898"/>
    </source>
</evidence>
<evidence type="ECO:0000259" key="4">
    <source>
        <dbReference type="Pfam" id="PF01168"/>
    </source>
</evidence>
<keyword evidence="1 2" id="KW-0663">Pyridoxal phosphate</keyword>
<dbReference type="InterPro" id="IPR029066">
    <property type="entry name" value="PLP-binding_barrel"/>
</dbReference>
<dbReference type="Proteomes" id="UP000663623">
    <property type="component" value="Chromosome"/>
</dbReference>
<dbReference type="PANTHER" id="PTHR10146">
    <property type="entry name" value="PROLINE SYNTHETASE CO-TRANSCRIBED BACTERIAL HOMOLOG PROTEIN"/>
    <property type="match status" value="1"/>
</dbReference>
<dbReference type="SUPFAM" id="SSF51419">
    <property type="entry name" value="PLP-binding barrel"/>
    <property type="match status" value="1"/>
</dbReference>
<protein>
    <recommendedName>
        <fullName evidence="2">Pyridoxal phosphate homeostasis protein</fullName>
        <shortName evidence="2">PLP homeostasis protein</shortName>
    </recommendedName>
</protein>
<dbReference type="Pfam" id="PF01168">
    <property type="entry name" value="Ala_racemase_N"/>
    <property type="match status" value="1"/>
</dbReference>
<evidence type="ECO:0000256" key="3">
    <source>
        <dbReference type="RuleBase" id="RU004514"/>
    </source>
</evidence>
<sequence>MVDKEMLKKNIEDVMNRIEKACIRSGRNPSEVSLLGATKGVDVQTIKLANQYGLRIFGENRVQEFLPKFQELPYLEWHFIGRLQTNKIKYIYDKVSLIHSIDSPKQIEELERRCAKAEKMCSVLIEINIGGEESKGGINPEKVDYLIEKIIDSPHIILKGFMTIPPIEDDDMKLRGYFRKMKEIFEKYKKLNYNNVNIEVLSMGMSNDFEVAIEEGATLVRIGTKIFGDRPKK</sequence>
<evidence type="ECO:0000313" key="5">
    <source>
        <dbReference type="EMBL" id="BCS81202.1"/>
    </source>
</evidence>
<dbReference type="Gene3D" id="3.20.20.10">
    <property type="entry name" value="Alanine racemase"/>
    <property type="match status" value="1"/>
</dbReference>
<evidence type="ECO:0000313" key="6">
    <source>
        <dbReference type="Proteomes" id="UP000663623"/>
    </source>
</evidence>
<comment type="function">
    <text evidence="2">Pyridoxal 5'-phosphate (PLP)-binding protein, which is involved in PLP homeostasis.</text>
</comment>
<comment type="similarity">
    <text evidence="2 3">Belongs to the pyridoxal phosphate-binding protein YggS/PROSC family.</text>
</comment>
<dbReference type="NCBIfam" id="TIGR00044">
    <property type="entry name" value="YggS family pyridoxal phosphate-dependent enzyme"/>
    <property type="match status" value="1"/>
</dbReference>
<dbReference type="PANTHER" id="PTHR10146:SF14">
    <property type="entry name" value="PYRIDOXAL PHOSPHATE HOMEOSTASIS PROTEIN"/>
    <property type="match status" value="1"/>
</dbReference>
<gene>
    <name evidence="5" type="ORF">CaldiYA01_11620</name>
</gene>
<dbReference type="EMBL" id="AP024480">
    <property type="protein sequence ID" value="BCS81202.1"/>
    <property type="molecule type" value="Genomic_DNA"/>
</dbReference>
<feature type="domain" description="Alanine racemase N-terminal" evidence="4">
    <location>
        <begin position="43"/>
        <end position="231"/>
    </location>
</feature>
<dbReference type="PIRSF" id="PIRSF004848">
    <property type="entry name" value="YBL036c_PLPDEIII"/>
    <property type="match status" value="1"/>
</dbReference>
<dbReference type="InterPro" id="IPR001608">
    <property type="entry name" value="Ala_racemase_N"/>
</dbReference>
<dbReference type="InterPro" id="IPR011078">
    <property type="entry name" value="PyrdxlP_homeostasis"/>
</dbReference>
<evidence type="ECO:0000256" key="2">
    <source>
        <dbReference type="HAMAP-Rule" id="MF_02087"/>
    </source>
</evidence>
<feature type="modified residue" description="N6-(pyridoxal phosphate)lysine" evidence="2">
    <location>
        <position position="39"/>
    </location>
</feature>